<dbReference type="InterPro" id="IPR002925">
    <property type="entry name" value="Dienelactn_hydro"/>
</dbReference>
<keyword evidence="3" id="KW-1185">Reference proteome</keyword>
<evidence type="ECO:0000313" key="3">
    <source>
        <dbReference type="Proteomes" id="UP000076798"/>
    </source>
</evidence>
<dbReference type="STRING" id="1314776.A0A166BA59"/>
<accession>A0A166BA59</accession>
<dbReference type="PANTHER" id="PTHR17630">
    <property type="entry name" value="DIENELACTONE HYDROLASE"/>
    <property type="match status" value="1"/>
</dbReference>
<dbReference type="PANTHER" id="PTHR17630:SF105">
    <property type="entry name" value="DIENELACTONE HYDROLASE FAMILY PROTEIN (AFU_ORTHOLOGUE AFUA_4G08790)"/>
    <property type="match status" value="1"/>
</dbReference>
<dbReference type="AlphaFoldDB" id="A0A166BA59"/>
<dbReference type="SUPFAM" id="SSF53474">
    <property type="entry name" value="alpha/beta-Hydrolases"/>
    <property type="match status" value="1"/>
</dbReference>
<protein>
    <submittedName>
        <fullName evidence="2">Putative cytoplasm protein</fullName>
    </submittedName>
</protein>
<organism evidence="2 3">
    <name type="scientific">Sistotremastrum suecicum HHB10207 ss-3</name>
    <dbReference type="NCBI Taxonomy" id="1314776"/>
    <lineage>
        <taxon>Eukaryota</taxon>
        <taxon>Fungi</taxon>
        <taxon>Dikarya</taxon>
        <taxon>Basidiomycota</taxon>
        <taxon>Agaricomycotina</taxon>
        <taxon>Agaricomycetes</taxon>
        <taxon>Sistotremastrales</taxon>
        <taxon>Sistotremastraceae</taxon>
        <taxon>Sistotremastrum</taxon>
    </lineage>
</organism>
<reference evidence="2 3" key="1">
    <citation type="journal article" date="2016" name="Mol. Biol. Evol.">
        <title>Comparative Genomics of Early-Diverging Mushroom-Forming Fungi Provides Insights into the Origins of Lignocellulose Decay Capabilities.</title>
        <authorList>
            <person name="Nagy L.G."/>
            <person name="Riley R."/>
            <person name="Tritt A."/>
            <person name="Adam C."/>
            <person name="Daum C."/>
            <person name="Floudas D."/>
            <person name="Sun H."/>
            <person name="Yadav J.S."/>
            <person name="Pangilinan J."/>
            <person name="Larsson K.H."/>
            <person name="Matsuura K."/>
            <person name="Barry K."/>
            <person name="Labutti K."/>
            <person name="Kuo R."/>
            <person name="Ohm R.A."/>
            <person name="Bhattacharya S.S."/>
            <person name="Shirouzu T."/>
            <person name="Yoshinaga Y."/>
            <person name="Martin F.M."/>
            <person name="Grigoriev I.V."/>
            <person name="Hibbett D.S."/>
        </authorList>
    </citation>
    <scope>NUCLEOTIDE SEQUENCE [LARGE SCALE GENOMIC DNA]</scope>
    <source>
        <strain evidence="2 3">HHB10207 ss-3</strain>
    </source>
</reference>
<name>A0A166BA59_9AGAM</name>
<dbReference type="Proteomes" id="UP000076798">
    <property type="component" value="Unassembled WGS sequence"/>
</dbReference>
<dbReference type="Gene3D" id="3.40.50.1820">
    <property type="entry name" value="alpha/beta hydrolase"/>
    <property type="match status" value="1"/>
</dbReference>
<gene>
    <name evidence="2" type="ORF">SISSUDRAFT_89533</name>
</gene>
<dbReference type="EMBL" id="KV428115">
    <property type="protein sequence ID" value="KZT36151.1"/>
    <property type="molecule type" value="Genomic_DNA"/>
</dbReference>
<dbReference type="Pfam" id="PF01738">
    <property type="entry name" value="DLH"/>
    <property type="match status" value="1"/>
</dbReference>
<dbReference type="GO" id="GO:0016787">
    <property type="term" value="F:hydrolase activity"/>
    <property type="evidence" value="ECO:0007669"/>
    <property type="project" value="InterPro"/>
</dbReference>
<proteinExistence type="predicted"/>
<feature type="domain" description="Dienelactone hydrolase" evidence="1">
    <location>
        <begin position="37"/>
        <end position="274"/>
    </location>
</feature>
<sequence>MSSQTIAPNSGISDCCLSGHLHVGNPIGQEEALGGMTTYTTGDVKNKNKSILFITDIFGYHLTNTRLLADEYAKAGFYVYVPDLFDGDYVPEYVLDVVAPKDTAPPKSFTEKALSTAKAPFDLGPWVVKHREAVSLPLIKNAVEAIRADPATGKLGAVGFCWGGRYAILLAHAGSQVDAAVAHHPSFLGLPDDVEPVAKPLAVTVGDKDSMLDQKGVAQLKEILTSKAGVPSEVTVYPGAHHGFTVRGDLNNETEREQKEQAAEQTIAWMRKYL</sequence>
<dbReference type="OrthoDB" id="10019231at2759"/>
<dbReference type="InterPro" id="IPR029058">
    <property type="entry name" value="AB_hydrolase_fold"/>
</dbReference>
<evidence type="ECO:0000313" key="2">
    <source>
        <dbReference type="EMBL" id="KZT36151.1"/>
    </source>
</evidence>
<evidence type="ECO:0000259" key="1">
    <source>
        <dbReference type="Pfam" id="PF01738"/>
    </source>
</evidence>